<dbReference type="InterPro" id="IPR027417">
    <property type="entry name" value="P-loop_NTPase"/>
</dbReference>
<comment type="caution">
    <text evidence="1">The sequence shown here is derived from an EMBL/GenBank/DDBJ whole genome shotgun (WGS) entry which is preliminary data.</text>
</comment>
<organism evidence="1 2">
    <name type="scientific">Marinobacter excellens HL-55</name>
    <dbReference type="NCBI Taxonomy" id="1305731"/>
    <lineage>
        <taxon>Bacteria</taxon>
        <taxon>Pseudomonadati</taxon>
        <taxon>Pseudomonadota</taxon>
        <taxon>Gammaproteobacteria</taxon>
        <taxon>Pseudomonadales</taxon>
        <taxon>Marinobacteraceae</taxon>
        <taxon>Marinobacter</taxon>
    </lineage>
</organism>
<dbReference type="PATRIC" id="fig|1305731.5.peg.515"/>
<name>A0A0P8CY78_9GAMM</name>
<dbReference type="SUPFAM" id="SSF52540">
    <property type="entry name" value="P-loop containing nucleoside triphosphate hydrolases"/>
    <property type="match status" value="1"/>
</dbReference>
<dbReference type="EMBL" id="LJZQ01000014">
    <property type="protein sequence ID" value="KPQ28525.1"/>
    <property type="molecule type" value="Genomic_DNA"/>
</dbReference>
<dbReference type="Proteomes" id="UP000050416">
    <property type="component" value="Unassembled WGS sequence"/>
</dbReference>
<dbReference type="InterPro" id="IPR036628">
    <property type="entry name" value="Clp_N_dom_sf"/>
</dbReference>
<dbReference type="AlphaFoldDB" id="A0A0P8CY78"/>
<reference evidence="1 2" key="1">
    <citation type="submission" date="2015-09" db="EMBL/GenBank/DDBJ databases">
        <title>Identification and resolution of microdiversity through metagenomic sequencing of parallel consortia.</title>
        <authorList>
            <person name="Nelson W.C."/>
            <person name="Romine M.F."/>
            <person name="Lindemann S.R."/>
        </authorList>
    </citation>
    <scope>NUCLEOTIDE SEQUENCE [LARGE SCALE GENOMIC DNA]</scope>
    <source>
        <strain evidence="1">HL-55</strain>
    </source>
</reference>
<protein>
    <submittedName>
        <fullName evidence="1">Uncharacterized protein</fullName>
    </submittedName>
</protein>
<gene>
    <name evidence="1" type="ORF">HLUCCX14_10315</name>
</gene>
<accession>A0A0P8CY78</accession>
<dbReference type="Gene3D" id="1.10.1780.10">
    <property type="entry name" value="Clp, N-terminal domain"/>
    <property type="match status" value="1"/>
</dbReference>
<dbReference type="STRING" id="1305731.GCA_000934705_00664"/>
<evidence type="ECO:0000313" key="2">
    <source>
        <dbReference type="Proteomes" id="UP000050416"/>
    </source>
</evidence>
<dbReference type="OrthoDB" id="6345267at2"/>
<sequence length="470" mass="51392">MDDWQACLAPQCQTALLQARENVASRGGSVITVEDFLLALLDAVPDVVPFLKRQGVDLDELVRTIQGEQPIVAEVYGDGDLSSQLIYWISETREAIESPWLDWPQLLRGLVCCAERLQDKAYVAVLELVSHWPMSPCESLAPQVASAPEFMPVTVTDPAWLQLAEDVAVVLSANKQALVWVYGARGSGKSAWLSLLLATPGLSWVQMDLRRQAEVMASDQPVVPAAGNERTDWPALVLDNVSPSDVVAFLAQPDGTARELLTSWQGPILMLAAAGEPRAHQDERRLSALLGRDLDLMALPGISAVQRMAILSAHQPAIEKRWNIQIAPATMQFAASCRSQCLATPGAMLEWLQRAAARLDLFAARGPLNALAGAAQHETLRRQSLVAMARGEDWQVAEAAMKTVEIEQAAAEVIWHERKRAGTLRRLMVEDLRAELERWLAARPGPVHYVRHCDQQQGDSSGAGSGNLHS</sequence>
<proteinExistence type="predicted"/>
<evidence type="ECO:0000313" key="1">
    <source>
        <dbReference type="EMBL" id="KPQ28525.1"/>
    </source>
</evidence>